<evidence type="ECO:0000256" key="3">
    <source>
        <dbReference type="ARBA" id="ARBA00022676"/>
    </source>
</evidence>
<comment type="subcellular location">
    <subcellularLocation>
        <location evidence="1">Cell membrane</location>
        <topology evidence="1">Multi-pass membrane protein</topology>
    </subcellularLocation>
</comment>
<dbReference type="AlphaFoldDB" id="A0A919IYS4"/>
<feature type="transmembrane region" description="Helical" evidence="8">
    <location>
        <begin position="302"/>
        <end position="321"/>
    </location>
</feature>
<feature type="transmembrane region" description="Helical" evidence="8">
    <location>
        <begin position="141"/>
        <end position="160"/>
    </location>
</feature>
<dbReference type="EMBL" id="BOMM01000014">
    <property type="protein sequence ID" value="GIE10267.1"/>
    <property type="molecule type" value="Genomic_DNA"/>
</dbReference>
<evidence type="ECO:0000256" key="4">
    <source>
        <dbReference type="ARBA" id="ARBA00022679"/>
    </source>
</evidence>
<evidence type="ECO:0000256" key="8">
    <source>
        <dbReference type="SAM" id="Phobius"/>
    </source>
</evidence>
<keyword evidence="3" id="KW-0328">Glycosyltransferase</keyword>
<dbReference type="GO" id="GO:0005886">
    <property type="term" value="C:plasma membrane"/>
    <property type="evidence" value="ECO:0007669"/>
    <property type="project" value="UniProtKB-SubCell"/>
</dbReference>
<gene>
    <name evidence="10" type="ORF">Afe05nite_21070</name>
</gene>
<accession>A0A919IYS4</accession>
<dbReference type="InterPro" id="IPR050297">
    <property type="entry name" value="LipidA_mod_glycosyltrf_83"/>
</dbReference>
<keyword evidence="11" id="KW-1185">Reference proteome</keyword>
<feature type="transmembrane region" description="Helical" evidence="8">
    <location>
        <begin position="277"/>
        <end position="295"/>
    </location>
</feature>
<evidence type="ECO:0000256" key="5">
    <source>
        <dbReference type="ARBA" id="ARBA00022692"/>
    </source>
</evidence>
<keyword evidence="4" id="KW-0808">Transferase</keyword>
<keyword evidence="5 8" id="KW-0812">Transmembrane</keyword>
<feature type="domain" description="Glycosyltransferase RgtA/B/C/D-like" evidence="9">
    <location>
        <begin position="101"/>
        <end position="240"/>
    </location>
</feature>
<organism evidence="10 11">
    <name type="scientific">Paractinoplanes ferrugineus</name>
    <dbReference type="NCBI Taxonomy" id="113564"/>
    <lineage>
        <taxon>Bacteria</taxon>
        <taxon>Bacillati</taxon>
        <taxon>Actinomycetota</taxon>
        <taxon>Actinomycetes</taxon>
        <taxon>Micromonosporales</taxon>
        <taxon>Micromonosporaceae</taxon>
        <taxon>Paractinoplanes</taxon>
    </lineage>
</organism>
<evidence type="ECO:0000313" key="10">
    <source>
        <dbReference type="EMBL" id="GIE10267.1"/>
    </source>
</evidence>
<dbReference type="Pfam" id="PF13231">
    <property type="entry name" value="PMT_2"/>
    <property type="match status" value="1"/>
</dbReference>
<protein>
    <recommendedName>
        <fullName evidence="9">Glycosyltransferase RgtA/B/C/D-like domain-containing protein</fullName>
    </recommendedName>
</protein>
<evidence type="ECO:0000256" key="7">
    <source>
        <dbReference type="ARBA" id="ARBA00023136"/>
    </source>
</evidence>
<dbReference type="RefSeq" id="WP_203816819.1">
    <property type="nucleotide sequence ID" value="NZ_BAAABP010000007.1"/>
</dbReference>
<feature type="transmembrane region" description="Helical" evidence="8">
    <location>
        <begin position="205"/>
        <end position="224"/>
    </location>
</feature>
<feature type="transmembrane region" description="Helical" evidence="8">
    <location>
        <begin position="167"/>
        <end position="185"/>
    </location>
</feature>
<evidence type="ECO:0000313" key="11">
    <source>
        <dbReference type="Proteomes" id="UP000598174"/>
    </source>
</evidence>
<keyword evidence="2" id="KW-1003">Cell membrane</keyword>
<proteinExistence type="predicted"/>
<dbReference type="GO" id="GO:0009103">
    <property type="term" value="P:lipopolysaccharide biosynthetic process"/>
    <property type="evidence" value="ECO:0007669"/>
    <property type="project" value="UniProtKB-ARBA"/>
</dbReference>
<dbReference type="Proteomes" id="UP000598174">
    <property type="component" value="Unassembled WGS sequence"/>
</dbReference>
<feature type="transmembrane region" description="Helical" evidence="8">
    <location>
        <begin position="114"/>
        <end position="135"/>
    </location>
</feature>
<dbReference type="PANTHER" id="PTHR33908">
    <property type="entry name" value="MANNOSYLTRANSFERASE YKCB-RELATED"/>
    <property type="match status" value="1"/>
</dbReference>
<name>A0A919IYS4_9ACTN</name>
<feature type="transmembrane region" description="Helical" evidence="8">
    <location>
        <begin position="41"/>
        <end position="59"/>
    </location>
</feature>
<reference evidence="10" key="1">
    <citation type="submission" date="2021-01" db="EMBL/GenBank/DDBJ databases">
        <title>Whole genome shotgun sequence of Actinoplanes ferrugineus NBRC 15555.</title>
        <authorList>
            <person name="Komaki H."/>
            <person name="Tamura T."/>
        </authorList>
    </citation>
    <scope>NUCLEOTIDE SEQUENCE</scope>
    <source>
        <strain evidence="10">NBRC 15555</strain>
    </source>
</reference>
<keyword evidence="6 8" id="KW-1133">Transmembrane helix</keyword>
<feature type="transmembrane region" description="Helical" evidence="8">
    <location>
        <begin position="231"/>
        <end position="251"/>
    </location>
</feature>
<dbReference type="InterPro" id="IPR038731">
    <property type="entry name" value="RgtA/B/C-like"/>
</dbReference>
<evidence type="ECO:0000259" key="9">
    <source>
        <dbReference type="Pfam" id="PF13231"/>
    </source>
</evidence>
<dbReference type="PANTHER" id="PTHR33908:SF11">
    <property type="entry name" value="MEMBRANE PROTEIN"/>
    <property type="match status" value="1"/>
</dbReference>
<evidence type="ECO:0000256" key="1">
    <source>
        <dbReference type="ARBA" id="ARBA00004651"/>
    </source>
</evidence>
<feature type="transmembrane region" description="Helical" evidence="8">
    <location>
        <begin position="327"/>
        <end position="346"/>
    </location>
</feature>
<keyword evidence="7 8" id="KW-0472">Membrane</keyword>
<dbReference type="GO" id="GO:0016763">
    <property type="term" value="F:pentosyltransferase activity"/>
    <property type="evidence" value="ECO:0007669"/>
    <property type="project" value="TreeGrafter"/>
</dbReference>
<comment type="caution">
    <text evidence="10">The sequence shown here is derived from an EMBL/GenBank/DDBJ whole genome shotgun (WGS) entry which is preliminary data.</text>
</comment>
<sequence length="504" mass="54472">MDTRPPETSSITWSEAPTEIVVREPETPWTATPPPVEQTRLAGLLWVLPAVVATALGVWRLTVPALWADELATWGAARLSWTQLRELTGNVDIVLAPYYAAMKAYTSIAGTSTVALRLPALLAMIATVLLTTALGRRLGGPWVGLFAGLIYALLPVTSRYAQEARSYALVVFAATLATLCLTRLIERPTVLRAAAYAGATILTGLSHPLSALLVLAGHLVAVAWRRDWRTALHWGPAALLGGLPALVLTALGNGQRNQLSWISVLTLNLMKLVPERIFMSGAVAGIVLGLAILGVRAAPRTATLAAAGFVPILLLFVVGLVQPIWAARYVLVALPALAVLAAAAAMRFGARPSAVVVLLLALVGWPYQLDSRAPNGHSEDSEKIYSVIHPLYRPGDVVVFPDTHPSIPWAARDIYNRYLPTPRPPDVLMTSPQRTDGRFLATECPGATCLGNPPRIWVVRVDNSADPYANMNPAKRKRLTDGYQPVQRWNYLLLGITLLERKRA</sequence>
<evidence type="ECO:0000256" key="2">
    <source>
        <dbReference type="ARBA" id="ARBA00022475"/>
    </source>
</evidence>
<evidence type="ECO:0000256" key="6">
    <source>
        <dbReference type="ARBA" id="ARBA00022989"/>
    </source>
</evidence>